<accession>A0A9J5XFC7</accession>
<keyword evidence="2" id="KW-1185">Reference proteome</keyword>
<evidence type="ECO:0000313" key="1">
    <source>
        <dbReference type="EMBL" id="KAG5585592.1"/>
    </source>
</evidence>
<evidence type="ECO:0000313" key="2">
    <source>
        <dbReference type="Proteomes" id="UP000824120"/>
    </source>
</evidence>
<name>A0A9J5XFC7_SOLCO</name>
<gene>
    <name evidence="1" type="ORF">H5410_046026</name>
</gene>
<feature type="non-terminal residue" evidence="1">
    <location>
        <position position="1"/>
    </location>
</feature>
<protein>
    <submittedName>
        <fullName evidence="1">Uncharacterized protein</fullName>
    </submittedName>
</protein>
<organism evidence="1 2">
    <name type="scientific">Solanum commersonii</name>
    <name type="common">Commerson's wild potato</name>
    <name type="synonym">Commerson's nightshade</name>
    <dbReference type="NCBI Taxonomy" id="4109"/>
    <lineage>
        <taxon>Eukaryota</taxon>
        <taxon>Viridiplantae</taxon>
        <taxon>Streptophyta</taxon>
        <taxon>Embryophyta</taxon>
        <taxon>Tracheophyta</taxon>
        <taxon>Spermatophyta</taxon>
        <taxon>Magnoliopsida</taxon>
        <taxon>eudicotyledons</taxon>
        <taxon>Gunneridae</taxon>
        <taxon>Pentapetalae</taxon>
        <taxon>asterids</taxon>
        <taxon>lamiids</taxon>
        <taxon>Solanales</taxon>
        <taxon>Solanaceae</taxon>
        <taxon>Solanoideae</taxon>
        <taxon>Solaneae</taxon>
        <taxon>Solanum</taxon>
    </lineage>
</organism>
<proteinExistence type="predicted"/>
<dbReference type="EMBL" id="JACXVP010000009">
    <property type="protein sequence ID" value="KAG5585592.1"/>
    <property type="molecule type" value="Genomic_DNA"/>
</dbReference>
<sequence length="109" mass="12512">MKKLKGDELDQRADHRLARERGFKTKTTKLIASGYWVIVGSARRVNPRPFLTHSARESEWPTVKVVLNCSNSVFQRNRVDSGSRENLSLLKSILITNVQQFTINNIYPI</sequence>
<dbReference type="Proteomes" id="UP000824120">
    <property type="component" value="Chromosome 9"/>
</dbReference>
<dbReference type="AlphaFoldDB" id="A0A9J5XFC7"/>
<reference evidence="1 2" key="1">
    <citation type="submission" date="2020-09" db="EMBL/GenBank/DDBJ databases">
        <title>De no assembly of potato wild relative species, Solanum commersonii.</title>
        <authorList>
            <person name="Cho K."/>
        </authorList>
    </citation>
    <scope>NUCLEOTIDE SEQUENCE [LARGE SCALE GENOMIC DNA]</scope>
    <source>
        <strain evidence="1">LZ3.2</strain>
        <tissue evidence="1">Leaf</tissue>
    </source>
</reference>
<comment type="caution">
    <text evidence="1">The sequence shown here is derived from an EMBL/GenBank/DDBJ whole genome shotgun (WGS) entry which is preliminary data.</text>
</comment>